<name>A0A0F9FJJ2_9ZZZZ</name>
<protein>
    <submittedName>
        <fullName evidence="1">Uncharacterized protein</fullName>
    </submittedName>
</protein>
<reference evidence="1" key="1">
    <citation type="journal article" date="2015" name="Nature">
        <title>Complex archaea that bridge the gap between prokaryotes and eukaryotes.</title>
        <authorList>
            <person name="Spang A."/>
            <person name="Saw J.H."/>
            <person name="Jorgensen S.L."/>
            <person name="Zaremba-Niedzwiedzka K."/>
            <person name="Martijn J."/>
            <person name="Lind A.E."/>
            <person name="van Eijk R."/>
            <person name="Schleper C."/>
            <person name="Guy L."/>
            <person name="Ettema T.J."/>
        </authorList>
    </citation>
    <scope>NUCLEOTIDE SEQUENCE</scope>
</reference>
<dbReference type="SUPFAM" id="SSF56672">
    <property type="entry name" value="DNA/RNA polymerases"/>
    <property type="match status" value="1"/>
</dbReference>
<comment type="caution">
    <text evidence="1">The sequence shown here is derived from an EMBL/GenBank/DDBJ whole genome shotgun (WGS) entry which is preliminary data.</text>
</comment>
<organism evidence="1">
    <name type="scientific">marine sediment metagenome</name>
    <dbReference type="NCBI Taxonomy" id="412755"/>
    <lineage>
        <taxon>unclassified sequences</taxon>
        <taxon>metagenomes</taxon>
        <taxon>ecological metagenomes</taxon>
    </lineage>
</organism>
<dbReference type="EMBL" id="LAZR01023386">
    <property type="protein sequence ID" value="KKL78666.1"/>
    <property type="molecule type" value="Genomic_DNA"/>
</dbReference>
<accession>A0A0F9FJJ2</accession>
<proteinExistence type="predicted"/>
<sequence>MLLEAAELPNVIEPGKKPKYDDVEFIGAEIIDDGPSYLILLEDGSTIKPAQFFQWLLGKDVYVNCEYQGQFDKLFKYLPPVTLKFLSTAGIAWYKNITIELRGKGGHFSLREGNRWGHLSNINSLYPRAKTPKQVGMALELANTIFENNEFFSMRFRSVGTSIQDVAAQLPGARYQPRGEEPVMDAFLQSFRAARMEGIIFGTSKVYDYDIISAYPALCARLLSTLHMEWIESNKPIENACYAAVMADVHLNERLVRGPIAVPIGYRGGSWYPVGRIDNVWLNKPEIDFLQRHPEVGTIERIHNGYWGIPMSKSFFPFRRLVKKLYAMRIKNPEIGGYIKLVMAALWGKTIGQYVVIRDPVTGEGHTQASNLYNPVFASQVTAMMRMELYEKSLGVSIIGEFVDGVTSEDKIAAASRFRHMGAMALKGQGTFTLFNDIRKTSSWKNPGLRDYAWEQRDKYTIEIPLMYYHTLKSAFDQFGEAEMGFHLGKEKEQHDIIKLGSVTRTFVGSRKYRVGDFLEDQVRTAPMTPREMLYELYTTVR</sequence>
<evidence type="ECO:0000313" key="1">
    <source>
        <dbReference type="EMBL" id="KKL78666.1"/>
    </source>
</evidence>
<dbReference type="InterPro" id="IPR043502">
    <property type="entry name" value="DNA/RNA_pol_sf"/>
</dbReference>
<gene>
    <name evidence="1" type="ORF">LCGC14_2022580</name>
</gene>
<dbReference type="AlphaFoldDB" id="A0A0F9FJJ2"/>